<dbReference type="GO" id="GO:0005737">
    <property type="term" value="C:cytoplasm"/>
    <property type="evidence" value="ECO:0007669"/>
    <property type="project" value="TreeGrafter"/>
</dbReference>
<evidence type="ECO:0000259" key="1">
    <source>
        <dbReference type="PROSITE" id="PS50011"/>
    </source>
</evidence>
<proteinExistence type="predicted"/>
<dbReference type="Gene3D" id="1.10.510.10">
    <property type="entry name" value="Transferase(Phosphotransferase) domain 1"/>
    <property type="match status" value="1"/>
</dbReference>
<accession>A0A9Q5I308</accession>
<sequence>MTSGTLTTPERLAQQMRLPSTWKLGFRQLEVSNSPTRSLWSELEYNETGFRTWWYRKRADSPRLRTKAWVDMQRLARRIIIQILEKVQLMVVRRSPNVNCLSAIAERCREVLLYHIILCYNLPPRDAASFQELFEYTVPIVYLVSEVVQESSSVSLDTVDSVSCIGGRIRKVESLVTELRNRCLLLGNSVSFDIQKFGEELKAESIFDFGMPDVHEDVCSSGKEHFNKSSKSIESIDRDETQSSRVIGLKSIDACGAADHGKKLCTDAFAFIRKLEGRVLEEIGLRQVTWIDYETKEWKGDGKYSDVFEMKRGRGQKPRVLTQARLWMKINHKHFAPLLGFSWFDASPSPQFGLVSELYQTNLKQLVSKYGRRAQSPEKRILTEDRRFKFLRDIVFALDYMHAIPVAHGALRASNVLITNEMINDPSCYAVLKDFGQLDDDRSYMKMASDESNLSSPQKQTTDYWLAPELKDGSSVPRVSKMGDVYAFGVTFYEVVYERDPYEGLTQNVAPLVPLGDDSGVNDELHPQNELNWALLRSCWETADKRCNIQEAAWAVLRILDALLPSKDIRYSI</sequence>
<dbReference type="AlphaFoldDB" id="A0A9Q5I308"/>
<dbReference type="EMBL" id="LNZH02000118">
    <property type="protein sequence ID" value="OCB90761.1"/>
    <property type="molecule type" value="Genomic_DNA"/>
</dbReference>
<keyword evidence="3" id="KW-1185">Reference proteome</keyword>
<dbReference type="InterPro" id="IPR011009">
    <property type="entry name" value="Kinase-like_dom_sf"/>
</dbReference>
<dbReference type="GO" id="GO:0005524">
    <property type="term" value="F:ATP binding"/>
    <property type="evidence" value="ECO:0007669"/>
    <property type="project" value="InterPro"/>
</dbReference>
<evidence type="ECO:0000313" key="2">
    <source>
        <dbReference type="EMBL" id="OCB90761.1"/>
    </source>
</evidence>
<dbReference type="InterPro" id="IPR000719">
    <property type="entry name" value="Prot_kinase_dom"/>
</dbReference>
<name>A0A9Q5I308_SANBA</name>
<dbReference type="SUPFAM" id="SSF56112">
    <property type="entry name" value="Protein kinase-like (PK-like)"/>
    <property type="match status" value="1"/>
</dbReference>
<dbReference type="InterPro" id="IPR001245">
    <property type="entry name" value="Ser-Thr/Tyr_kinase_cat_dom"/>
</dbReference>
<dbReference type="OrthoDB" id="346907at2759"/>
<comment type="caution">
    <text evidence="2">The sequence shown here is derived from an EMBL/GenBank/DDBJ whole genome shotgun (WGS) entry which is preliminary data.</text>
</comment>
<protein>
    <recommendedName>
        <fullName evidence="1">Protein kinase domain-containing protein</fullName>
    </recommendedName>
</protein>
<dbReference type="PANTHER" id="PTHR23257">
    <property type="entry name" value="SERINE-THREONINE PROTEIN KINASE"/>
    <property type="match status" value="1"/>
</dbReference>
<feature type="domain" description="Protein kinase" evidence="1">
    <location>
        <begin position="249"/>
        <end position="564"/>
    </location>
</feature>
<evidence type="ECO:0000313" key="3">
    <source>
        <dbReference type="Proteomes" id="UP000757232"/>
    </source>
</evidence>
<gene>
    <name evidence="2" type="ORF">A7U60_g2005</name>
</gene>
<reference evidence="2" key="1">
    <citation type="submission" date="2016-06" db="EMBL/GenBank/DDBJ databases">
        <title>Draft Genome sequence of the fungus Inonotus baumii.</title>
        <authorList>
            <person name="Zhu H."/>
            <person name="Lin W."/>
        </authorList>
    </citation>
    <scope>NUCLEOTIDE SEQUENCE</scope>
    <source>
        <strain evidence="2">821</strain>
    </source>
</reference>
<dbReference type="GO" id="GO:0004672">
    <property type="term" value="F:protein kinase activity"/>
    <property type="evidence" value="ECO:0007669"/>
    <property type="project" value="InterPro"/>
</dbReference>
<dbReference type="Proteomes" id="UP000757232">
    <property type="component" value="Unassembled WGS sequence"/>
</dbReference>
<organism evidence="2 3">
    <name type="scientific">Sanghuangporus baumii</name>
    <name type="common">Phellinus baumii</name>
    <dbReference type="NCBI Taxonomy" id="108892"/>
    <lineage>
        <taxon>Eukaryota</taxon>
        <taxon>Fungi</taxon>
        <taxon>Dikarya</taxon>
        <taxon>Basidiomycota</taxon>
        <taxon>Agaricomycotina</taxon>
        <taxon>Agaricomycetes</taxon>
        <taxon>Hymenochaetales</taxon>
        <taxon>Hymenochaetaceae</taxon>
        <taxon>Sanghuangporus</taxon>
    </lineage>
</organism>
<dbReference type="GO" id="GO:0007165">
    <property type="term" value="P:signal transduction"/>
    <property type="evidence" value="ECO:0007669"/>
    <property type="project" value="TreeGrafter"/>
</dbReference>
<dbReference type="InterPro" id="IPR050167">
    <property type="entry name" value="Ser_Thr_protein_kinase"/>
</dbReference>
<dbReference type="PROSITE" id="PS50011">
    <property type="entry name" value="PROTEIN_KINASE_DOM"/>
    <property type="match status" value="1"/>
</dbReference>
<dbReference type="Pfam" id="PF07714">
    <property type="entry name" value="PK_Tyr_Ser-Thr"/>
    <property type="match status" value="1"/>
</dbReference>